<evidence type="ECO:0000256" key="2">
    <source>
        <dbReference type="ARBA" id="ARBA00023125"/>
    </source>
</evidence>
<dbReference type="Gene3D" id="1.20.120.530">
    <property type="entry name" value="GntR ligand-binding domain-like"/>
    <property type="match status" value="1"/>
</dbReference>
<evidence type="ECO:0000313" key="5">
    <source>
        <dbReference type="EMBL" id="QDY71581.1"/>
    </source>
</evidence>
<dbReference type="InterPro" id="IPR011711">
    <property type="entry name" value="GntR_C"/>
</dbReference>
<dbReference type="RefSeq" id="WP_146366995.1">
    <property type="nucleotide sequence ID" value="NZ_CP042265.1"/>
</dbReference>
<dbReference type="Pfam" id="PF00392">
    <property type="entry name" value="GntR"/>
    <property type="match status" value="1"/>
</dbReference>
<dbReference type="InterPro" id="IPR036390">
    <property type="entry name" value="WH_DNA-bd_sf"/>
</dbReference>
<dbReference type="PROSITE" id="PS50949">
    <property type="entry name" value="HTH_GNTR"/>
    <property type="match status" value="1"/>
</dbReference>
<dbReference type="PANTHER" id="PTHR43537">
    <property type="entry name" value="TRANSCRIPTIONAL REGULATOR, GNTR FAMILY"/>
    <property type="match status" value="1"/>
</dbReference>
<dbReference type="Pfam" id="PF07729">
    <property type="entry name" value="FCD"/>
    <property type="match status" value="1"/>
</dbReference>
<dbReference type="GO" id="GO:0003677">
    <property type="term" value="F:DNA binding"/>
    <property type="evidence" value="ECO:0007669"/>
    <property type="project" value="UniProtKB-KW"/>
</dbReference>
<reference evidence="5 6" key="1">
    <citation type="submission" date="2019-07" db="EMBL/GenBank/DDBJ databases">
        <title>Litoreibacter alkalisoli sp. nov., isolated from saline-alkaline soil.</title>
        <authorList>
            <person name="Wang S."/>
            <person name="Xu L."/>
            <person name="Xing Y.-T."/>
            <person name="Sun J.-Q."/>
        </authorList>
    </citation>
    <scope>NUCLEOTIDE SEQUENCE [LARGE SCALE GENOMIC DNA]</scope>
    <source>
        <strain evidence="5 6">LN3S51</strain>
        <plasmid evidence="5 6">unnamed4</plasmid>
    </source>
</reference>
<sequence>MSGPNFSSLSRKNLLPGRVADGIRAEIEAGNLQPGDKLPTEHSLADSFAVSRSVIREAIAHLRNEGLVESRQGVGAFVTLPAERETLRIAADGLTDIERFRDLYQLRLVLEISAAGLAARNRTDAQLAALDDALAIMSGAKKWEEEGIAADLKFHEILAKATGNEYFPAVLGFIAQRIGQAIVTAREREGMKAVVSATISEHTAIRDAIASGNAEEARKVMKTHLVSAAQRVSLKMEFLEDGL</sequence>
<dbReference type="Proteomes" id="UP000318483">
    <property type="component" value="Plasmid unnamed4"/>
</dbReference>
<dbReference type="InterPro" id="IPR036388">
    <property type="entry name" value="WH-like_DNA-bd_sf"/>
</dbReference>
<evidence type="ECO:0000313" key="6">
    <source>
        <dbReference type="Proteomes" id="UP000318483"/>
    </source>
</evidence>
<dbReference type="PRINTS" id="PR00035">
    <property type="entry name" value="HTHGNTR"/>
</dbReference>
<dbReference type="InterPro" id="IPR008920">
    <property type="entry name" value="TF_FadR/GntR_C"/>
</dbReference>
<dbReference type="OrthoDB" id="9028214at2"/>
<keyword evidence="5" id="KW-0614">Plasmid</keyword>
<dbReference type="SUPFAM" id="SSF46785">
    <property type="entry name" value="Winged helix' DNA-binding domain"/>
    <property type="match status" value="1"/>
</dbReference>
<dbReference type="SUPFAM" id="SSF48008">
    <property type="entry name" value="GntR ligand-binding domain-like"/>
    <property type="match status" value="1"/>
</dbReference>
<gene>
    <name evidence="5" type="ORF">FPZ52_18075</name>
</gene>
<dbReference type="GO" id="GO:0003700">
    <property type="term" value="F:DNA-binding transcription factor activity"/>
    <property type="evidence" value="ECO:0007669"/>
    <property type="project" value="InterPro"/>
</dbReference>
<accession>A0A5B8J3B8</accession>
<keyword evidence="2" id="KW-0238">DNA-binding</keyword>
<dbReference type="SMART" id="SM00345">
    <property type="entry name" value="HTH_GNTR"/>
    <property type="match status" value="1"/>
</dbReference>
<evidence type="ECO:0000256" key="1">
    <source>
        <dbReference type="ARBA" id="ARBA00023015"/>
    </source>
</evidence>
<dbReference type="EMBL" id="CP042265">
    <property type="protein sequence ID" value="QDY71581.1"/>
    <property type="molecule type" value="Genomic_DNA"/>
</dbReference>
<keyword evidence="6" id="KW-1185">Reference proteome</keyword>
<dbReference type="InterPro" id="IPR000524">
    <property type="entry name" value="Tscrpt_reg_HTH_GntR"/>
</dbReference>
<dbReference type="PANTHER" id="PTHR43537:SF44">
    <property type="entry name" value="GNTR FAMILY REGULATORY PROTEIN"/>
    <property type="match status" value="1"/>
</dbReference>
<keyword evidence="1" id="KW-0805">Transcription regulation</keyword>
<dbReference type="KEGG" id="lit:FPZ52_18075"/>
<dbReference type="CDD" id="cd07377">
    <property type="entry name" value="WHTH_GntR"/>
    <property type="match status" value="1"/>
</dbReference>
<dbReference type="AlphaFoldDB" id="A0A5B8J3B8"/>
<keyword evidence="3" id="KW-0804">Transcription</keyword>
<geneLocation type="plasmid" evidence="5 6">
    <name>unnamed4</name>
</geneLocation>
<feature type="domain" description="HTH gntR-type" evidence="4">
    <location>
        <begin position="13"/>
        <end position="81"/>
    </location>
</feature>
<name>A0A5B8J3B8_9RHOB</name>
<proteinExistence type="predicted"/>
<evidence type="ECO:0000256" key="3">
    <source>
        <dbReference type="ARBA" id="ARBA00023163"/>
    </source>
</evidence>
<dbReference type="SMART" id="SM00895">
    <property type="entry name" value="FCD"/>
    <property type="match status" value="1"/>
</dbReference>
<protein>
    <submittedName>
        <fullName evidence="5">FadR family transcriptional regulator</fullName>
    </submittedName>
</protein>
<dbReference type="Gene3D" id="1.10.10.10">
    <property type="entry name" value="Winged helix-like DNA-binding domain superfamily/Winged helix DNA-binding domain"/>
    <property type="match status" value="1"/>
</dbReference>
<evidence type="ECO:0000259" key="4">
    <source>
        <dbReference type="PROSITE" id="PS50949"/>
    </source>
</evidence>
<organism evidence="5 6">
    <name type="scientific">Qingshengfaniella alkalisoli</name>
    <dbReference type="NCBI Taxonomy" id="2599296"/>
    <lineage>
        <taxon>Bacteria</taxon>
        <taxon>Pseudomonadati</taxon>
        <taxon>Pseudomonadota</taxon>
        <taxon>Alphaproteobacteria</taxon>
        <taxon>Rhodobacterales</taxon>
        <taxon>Paracoccaceae</taxon>
        <taxon>Qingshengfaniella</taxon>
    </lineage>
</organism>